<dbReference type="GO" id="GO:0045493">
    <property type="term" value="P:xylan catabolic process"/>
    <property type="evidence" value="ECO:0007669"/>
    <property type="project" value="UniProtKB-KW"/>
</dbReference>
<dbReference type="PANTHER" id="PTHR33938:SF15">
    <property type="entry name" value="FERULOYL ESTERASE B-RELATED"/>
    <property type="match status" value="1"/>
</dbReference>
<keyword evidence="3" id="KW-0858">Xylan degradation</keyword>
<dbReference type="GO" id="GO:0046872">
    <property type="term" value="F:metal ion binding"/>
    <property type="evidence" value="ECO:0007669"/>
    <property type="project" value="UniProtKB-KW"/>
</dbReference>
<keyword evidence="7" id="KW-0106">Calcium</keyword>
<comment type="catalytic activity">
    <reaction evidence="9">
        <text>feruloyl-polysaccharide + H2O = ferulate + polysaccharide.</text>
        <dbReference type="EC" id="3.1.1.73"/>
    </reaction>
</comment>
<dbReference type="Proteomes" id="UP000799437">
    <property type="component" value="Unassembled WGS sequence"/>
</dbReference>
<evidence type="ECO:0000256" key="2">
    <source>
        <dbReference type="ARBA" id="ARBA00022487"/>
    </source>
</evidence>
<dbReference type="GO" id="GO:0030600">
    <property type="term" value="F:feruloyl esterase activity"/>
    <property type="evidence" value="ECO:0007669"/>
    <property type="project" value="UniProtKB-EC"/>
</dbReference>
<evidence type="ECO:0000256" key="8">
    <source>
        <dbReference type="ARBA" id="ARBA00023157"/>
    </source>
</evidence>
<gene>
    <name evidence="11" type="ORF">EJ05DRAFT_477018</name>
</gene>
<keyword evidence="12" id="KW-1185">Reference proteome</keyword>
<evidence type="ECO:0000256" key="7">
    <source>
        <dbReference type="ARBA" id="ARBA00022837"/>
    </source>
</evidence>
<dbReference type="EMBL" id="ML996573">
    <property type="protein sequence ID" value="KAF2757803.1"/>
    <property type="molecule type" value="Genomic_DNA"/>
</dbReference>
<dbReference type="SUPFAM" id="SSF53474">
    <property type="entry name" value="alpha/beta-Hydrolases"/>
    <property type="match status" value="1"/>
</dbReference>
<name>A0A6A6W5C6_9PEZI</name>
<evidence type="ECO:0000256" key="10">
    <source>
        <dbReference type="RuleBase" id="RU361238"/>
    </source>
</evidence>
<evidence type="ECO:0000256" key="3">
    <source>
        <dbReference type="ARBA" id="ARBA00022651"/>
    </source>
</evidence>
<feature type="chain" id="PRO_5025704772" description="Carboxylic ester hydrolase" evidence="10">
    <location>
        <begin position="19"/>
        <end position="527"/>
    </location>
</feature>
<dbReference type="AlphaFoldDB" id="A0A6A6W5C6"/>
<comment type="similarity">
    <text evidence="1 10">Belongs to the tannase family.</text>
</comment>
<evidence type="ECO:0000256" key="5">
    <source>
        <dbReference type="ARBA" id="ARBA00022729"/>
    </source>
</evidence>
<dbReference type="PANTHER" id="PTHR33938">
    <property type="entry name" value="FERULOYL ESTERASE B-RELATED"/>
    <property type="match status" value="1"/>
</dbReference>
<evidence type="ECO:0000256" key="9">
    <source>
        <dbReference type="ARBA" id="ARBA00034075"/>
    </source>
</evidence>
<keyword evidence="8" id="KW-1015">Disulfide bond</keyword>
<dbReference type="InterPro" id="IPR011118">
    <property type="entry name" value="Tannase/feruloyl_esterase"/>
</dbReference>
<dbReference type="OrthoDB" id="3039123at2759"/>
<evidence type="ECO:0000313" key="11">
    <source>
        <dbReference type="EMBL" id="KAF2757803.1"/>
    </source>
</evidence>
<protein>
    <recommendedName>
        <fullName evidence="10">Carboxylic ester hydrolase</fullName>
        <ecNumber evidence="10">3.1.1.-</ecNumber>
    </recommendedName>
</protein>
<dbReference type="Pfam" id="PF07519">
    <property type="entry name" value="Tannase"/>
    <property type="match status" value="2"/>
</dbReference>
<dbReference type="EC" id="3.1.1.-" evidence="10"/>
<evidence type="ECO:0000256" key="4">
    <source>
        <dbReference type="ARBA" id="ARBA00022723"/>
    </source>
</evidence>
<reference evidence="11" key="1">
    <citation type="journal article" date="2020" name="Stud. Mycol.">
        <title>101 Dothideomycetes genomes: a test case for predicting lifestyles and emergence of pathogens.</title>
        <authorList>
            <person name="Haridas S."/>
            <person name="Albert R."/>
            <person name="Binder M."/>
            <person name="Bloem J."/>
            <person name="Labutti K."/>
            <person name="Salamov A."/>
            <person name="Andreopoulos B."/>
            <person name="Baker S."/>
            <person name="Barry K."/>
            <person name="Bills G."/>
            <person name="Bluhm B."/>
            <person name="Cannon C."/>
            <person name="Castanera R."/>
            <person name="Culley D."/>
            <person name="Daum C."/>
            <person name="Ezra D."/>
            <person name="Gonzalez J."/>
            <person name="Henrissat B."/>
            <person name="Kuo A."/>
            <person name="Liang C."/>
            <person name="Lipzen A."/>
            <person name="Lutzoni F."/>
            <person name="Magnuson J."/>
            <person name="Mondo S."/>
            <person name="Nolan M."/>
            <person name="Ohm R."/>
            <person name="Pangilinan J."/>
            <person name="Park H.-J."/>
            <person name="Ramirez L."/>
            <person name="Alfaro M."/>
            <person name="Sun H."/>
            <person name="Tritt A."/>
            <person name="Yoshinaga Y."/>
            <person name="Zwiers L.-H."/>
            <person name="Turgeon B."/>
            <person name="Goodwin S."/>
            <person name="Spatafora J."/>
            <person name="Crous P."/>
            <person name="Grigoriev I."/>
        </authorList>
    </citation>
    <scope>NUCLEOTIDE SEQUENCE</scope>
    <source>
        <strain evidence="11">CBS 121739</strain>
    </source>
</reference>
<sequence>MILTLSLLWTVIICKVYTLSLFEARCLRFDPGRYYSNSTVTALAFIPAKTTLQFPDNDQSCKRPSQLIPQDICRIAMSLPTSHRSSIIFEAWFPSNWSGRFLATGNGGIDGCIRYEDMAYATSNGFAAVGSNNGHNGTTGVSFDENDDIVTDFAWRSLHTITGFGKKILHVFYEKHHSKSYYLGCSLGGRQGIKATMKFPSDYDGVVAGSPAVDFNHMISWRGSFYPMTGGSGDARYVDQALWKGLVHEEVLRQCDTLDGAKDGIIEDPTRCNFDPGALLCGSDAVHAGSTTCLGTAQVEAVRRIFKPMTGAHGEILYPAMQPGSEDKASEGLYNGAPWPYSLDWYRYVVYDPSWNGSRMTPRDIQAAESRNPSNIRTFPRQLHEFKARGGKILTFHGQQDNQISSFNSNRLWDRLNIGMSGDLDSFYRFFRISGMNHCNTGPGAWVFGQGGGVSAAGVPFESSQNILAALVDWVEYGRAPEHIVGTKFVNDTVLAGQHFQRRHCKYPATNTFVGTDPYDVDSWECH</sequence>
<dbReference type="GeneID" id="54485218"/>
<proteinExistence type="inferred from homology"/>
<evidence type="ECO:0000256" key="6">
    <source>
        <dbReference type="ARBA" id="ARBA00022801"/>
    </source>
</evidence>
<keyword evidence="3" id="KW-0119">Carbohydrate metabolism</keyword>
<keyword evidence="6 10" id="KW-0378">Hydrolase</keyword>
<organism evidence="11 12">
    <name type="scientific">Pseudovirgaria hyperparasitica</name>
    <dbReference type="NCBI Taxonomy" id="470096"/>
    <lineage>
        <taxon>Eukaryota</taxon>
        <taxon>Fungi</taxon>
        <taxon>Dikarya</taxon>
        <taxon>Ascomycota</taxon>
        <taxon>Pezizomycotina</taxon>
        <taxon>Dothideomycetes</taxon>
        <taxon>Dothideomycetes incertae sedis</taxon>
        <taxon>Acrospermales</taxon>
        <taxon>Acrospermaceae</taxon>
        <taxon>Pseudovirgaria</taxon>
    </lineage>
</organism>
<dbReference type="InterPro" id="IPR029058">
    <property type="entry name" value="AB_hydrolase_fold"/>
</dbReference>
<accession>A0A6A6W5C6</accession>
<keyword evidence="4" id="KW-0479">Metal-binding</keyword>
<evidence type="ECO:0000313" key="12">
    <source>
        <dbReference type="Proteomes" id="UP000799437"/>
    </source>
</evidence>
<dbReference type="RefSeq" id="XP_033600254.1">
    <property type="nucleotide sequence ID" value="XM_033744164.1"/>
</dbReference>
<evidence type="ECO:0000256" key="1">
    <source>
        <dbReference type="ARBA" id="ARBA00006249"/>
    </source>
</evidence>
<feature type="signal peptide" evidence="10">
    <location>
        <begin position="1"/>
        <end position="18"/>
    </location>
</feature>
<keyword evidence="3" id="KW-0624">Polysaccharide degradation</keyword>
<keyword evidence="2" id="KW-0719">Serine esterase</keyword>
<keyword evidence="5 10" id="KW-0732">Signal</keyword>